<dbReference type="Pfam" id="PF00373">
    <property type="entry name" value="FERM_M"/>
    <property type="match status" value="1"/>
</dbReference>
<dbReference type="PROSITE" id="PS00660">
    <property type="entry name" value="FERM_1"/>
    <property type="match status" value="1"/>
</dbReference>
<keyword evidence="7" id="KW-1133">Transmembrane helix</keyword>
<comment type="function">
    <text evidence="4">May be involved in regulation of cell migration. May regulate cell-matrix interactions via its interaction with ITGB5 and modifying ITGB5 cytoplasmic tail interactions such as with FERMT2 and TLN1. May regulate ROCK1 kinase activity possibly involved in regulation of actin stress fiber formation.</text>
</comment>
<proteinExistence type="predicted"/>
<name>A0A8D3BZG6_SCOMX</name>
<evidence type="ECO:0000256" key="4">
    <source>
        <dbReference type="ARBA" id="ARBA00054411"/>
    </source>
</evidence>
<dbReference type="Pfam" id="PF09379">
    <property type="entry name" value="FERM_N"/>
    <property type="match status" value="1"/>
</dbReference>
<evidence type="ECO:0000256" key="5">
    <source>
        <dbReference type="ARBA" id="ARBA00067909"/>
    </source>
</evidence>
<dbReference type="InterPro" id="IPR029071">
    <property type="entry name" value="Ubiquitin-like_domsf"/>
</dbReference>
<dbReference type="CDD" id="cd17102">
    <property type="entry name" value="FERM_F1_FRMD3"/>
    <property type="match status" value="1"/>
</dbReference>
<evidence type="ECO:0000256" key="1">
    <source>
        <dbReference type="ARBA" id="ARBA00004536"/>
    </source>
</evidence>
<dbReference type="InterPro" id="IPR018980">
    <property type="entry name" value="FERM_PH-like_C"/>
</dbReference>
<dbReference type="GO" id="GO:0008092">
    <property type="term" value="F:cytoskeletal protein binding"/>
    <property type="evidence" value="ECO:0007669"/>
    <property type="project" value="InterPro"/>
</dbReference>
<dbReference type="Proteomes" id="UP000694558">
    <property type="component" value="Chromosome 5"/>
</dbReference>
<evidence type="ECO:0000313" key="9">
    <source>
        <dbReference type="Ensembl" id="ENSSMAP00000040424.1"/>
    </source>
</evidence>
<comment type="subcellular location">
    <subcellularLocation>
        <location evidence="1">Cell junction</location>
        <location evidence="1">Adherens junction</location>
    </subcellularLocation>
</comment>
<dbReference type="SUPFAM" id="SSF54236">
    <property type="entry name" value="Ubiquitin-like"/>
    <property type="match status" value="1"/>
</dbReference>
<dbReference type="GO" id="GO:0005912">
    <property type="term" value="C:adherens junction"/>
    <property type="evidence" value="ECO:0007669"/>
    <property type="project" value="UniProtKB-SubCell"/>
</dbReference>
<dbReference type="PROSITE" id="PS50057">
    <property type="entry name" value="FERM_3"/>
    <property type="match status" value="1"/>
</dbReference>
<sequence>MLSRLMSSSIRSLDRECDCTVRLLDDSEYTCTIQRDAKGQYLFDLLCHHLNLLEKDYFGIRYVDPDKQRHWLEFPKSIAKQMKSQPPFTMCLRVKFYPPNPAALREEITRYLVFLQVKRDLYHGRLLCKTSDAALLAAYILQAEIGDYDPGKHPEGYSSKFQFFPKHSERLERRIAEIHKTELIGQTPETSELNFLQKAQMLETYGVDPHPCKDVSGNPAFLAFTPFGFTVLQGNRRVHFLKWEEVTKLKFEAKTFHVYANQKEDKKIILTYFAPTPEACKHLWKCGVENQAFFKLEKSSQVRTVSSSNLFFKGSRFRYRYQMHTACYVQYLPFTECRLSLMNRLLLLFFFSGLESLRDSAHSTPVRSVSHGDCFMPSRGQMAYRREASTSAVISDEAYSPSDSVLPTPVAEHGAEMPLARHLNGSPCSVDEEPGSEAGTSKEGHAAEFGPGRRALRMVRSKPSPPSDVEELNKFVLSVLRLFLVTIGLLFALLLLLIMLTESDLDIAFLRDIRKTPEFQQFHFEYFCPLRRWFACKLRWMGGFLVSK</sequence>
<dbReference type="Ensembl" id="ENSSMAT00000072941.1">
    <property type="protein sequence ID" value="ENSSMAP00000040424.1"/>
    <property type="gene ID" value="ENSSMAG00000007210.2"/>
</dbReference>
<dbReference type="SMART" id="SM00295">
    <property type="entry name" value="B41"/>
    <property type="match status" value="1"/>
</dbReference>
<dbReference type="GO" id="GO:0005856">
    <property type="term" value="C:cytoskeleton"/>
    <property type="evidence" value="ECO:0007669"/>
    <property type="project" value="TreeGrafter"/>
</dbReference>
<keyword evidence="7" id="KW-0812">Transmembrane</keyword>
<dbReference type="InterPro" id="IPR019748">
    <property type="entry name" value="FERM_central"/>
</dbReference>
<accession>A0A8D3BZG6</accession>
<dbReference type="FunFam" id="3.10.20.90:FF:000458">
    <property type="entry name" value="Erythrocyte membrane protein band 4.1a"/>
    <property type="match status" value="1"/>
</dbReference>
<dbReference type="Gene3D" id="2.30.29.30">
    <property type="entry name" value="Pleckstrin-homology domain (PH domain)/Phosphotyrosine-binding domain (PTB)"/>
    <property type="match status" value="1"/>
</dbReference>
<dbReference type="Pfam" id="PF09380">
    <property type="entry name" value="FERM_C"/>
    <property type="match status" value="1"/>
</dbReference>
<dbReference type="GeneTree" id="ENSGT00940000156346"/>
<dbReference type="PANTHER" id="PTHR23280:SF5">
    <property type="entry name" value="FERM DOMAIN-CONTAINING PROTEIN 5"/>
    <property type="match status" value="1"/>
</dbReference>
<dbReference type="InterPro" id="IPR014352">
    <property type="entry name" value="FERM/acyl-CoA-bd_prot_sf"/>
</dbReference>
<keyword evidence="2" id="KW-0597">Phosphoprotein</keyword>
<feature type="domain" description="FERM" evidence="8">
    <location>
        <begin position="17"/>
        <end position="298"/>
    </location>
</feature>
<dbReference type="FunFam" id="2.30.29.30:FF:000043">
    <property type="entry name" value="FERM domain-containing protein 5"/>
    <property type="match status" value="1"/>
</dbReference>
<evidence type="ECO:0000256" key="2">
    <source>
        <dbReference type="ARBA" id="ARBA00022553"/>
    </source>
</evidence>
<dbReference type="PRINTS" id="PR00935">
    <property type="entry name" value="BAND41"/>
</dbReference>
<dbReference type="AlphaFoldDB" id="A0A8D3BZG6"/>
<dbReference type="GO" id="GO:0031032">
    <property type="term" value="P:actomyosin structure organization"/>
    <property type="evidence" value="ECO:0007669"/>
    <property type="project" value="TreeGrafter"/>
</dbReference>
<dbReference type="SMART" id="SM01196">
    <property type="entry name" value="FERM_C"/>
    <property type="match status" value="1"/>
</dbReference>
<gene>
    <name evidence="9" type="primary">LOC118302588</name>
</gene>
<reference evidence="9" key="2">
    <citation type="submission" date="2025-08" db="UniProtKB">
        <authorList>
            <consortium name="Ensembl"/>
        </authorList>
    </citation>
    <scope>IDENTIFICATION</scope>
</reference>
<feature type="region of interest" description="Disordered" evidence="6">
    <location>
        <begin position="425"/>
        <end position="447"/>
    </location>
</feature>
<evidence type="ECO:0000256" key="3">
    <source>
        <dbReference type="ARBA" id="ARBA00022949"/>
    </source>
</evidence>
<dbReference type="PRINTS" id="PR00661">
    <property type="entry name" value="ERMFAMILY"/>
</dbReference>
<evidence type="ECO:0000256" key="7">
    <source>
        <dbReference type="SAM" id="Phobius"/>
    </source>
</evidence>
<dbReference type="FunFam" id="1.20.80.10:FF:000006">
    <property type="entry name" value="FERM domain-containing protein 5 isoform X1"/>
    <property type="match status" value="1"/>
</dbReference>
<dbReference type="InterPro" id="IPR011993">
    <property type="entry name" value="PH-like_dom_sf"/>
</dbReference>
<feature type="transmembrane region" description="Helical" evidence="7">
    <location>
        <begin position="475"/>
        <end position="501"/>
    </location>
</feature>
<keyword evidence="3" id="KW-0965">Cell junction</keyword>
<dbReference type="InterPro" id="IPR000798">
    <property type="entry name" value="Ez/rad/moesin-like"/>
</dbReference>
<dbReference type="PANTHER" id="PTHR23280">
    <property type="entry name" value="4.1 G PROTEIN"/>
    <property type="match status" value="1"/>
</dbReference>
<evidence type="ECO:0000259" key="8">
    <source>
        <dbReference type="PROSITE" id="PS50057"/>
    </source>
</evidence>
<dbReference type="InterPro" id="IPR035963">
    <property type="entry name" value="FERM_2"/>
</dbReference>
<dbReference type="SUPFAM" id="SSF47031">
    <property type="entry name" value="Second domain of FERM"/>
    <property type="match status" value="1"/>
</dbReference>
<dbReference type="Gene3D" id="3.10.20.90">
    <property type="entry name" value="Phosphatidylinositol 3-kinase Catalytic Subunit, Chain A, domain 1"/>
    <property type="match status" value="1"/>
</dbReference>
<dbReference type="InterPro" id="IPR018979">
    <property type="entry name" value="FERM_N"/>
</dbReference>
<dbReference type="InterPro" id="IPR019749">
    <property type="entry name" value="Band_41_domain"/>
</dbReference>
<keyword evidence="7" id="KW-0472">Membrane</keyword>
<evidence type="ECO:0000256" key="6">
    <source>
        <dbReference type="SAM" id="MobiDB-lite"/>
    </source>
</evidence>
<dbReference type="SUPFAM" id="SSF50729">
    <property type="entry name" value="PH domain-like"/>
    <property type="match status" value="1"/>
</dbReference>
<reference evidence="9" key="1">
    <citation type="submission" date="2023-05" db="EMBL/GenBank/DDBJ databases">
        <title>High-quality long-read genome of Scophthalmus maximus.</title>
        <authorList>
            <person name="Lien S."/>
            <person name="Martinez P."/>
        </authorList>
    </citation>
    <scope>NUCLEOTIDE SEQUENCE [LARGE SCALE GENOMIC DNA]</scope>
</reference>
<dbReference type="InterPro" id="IPR019747">
    <property type="entry name" value="FERM_CS"/>
</dbReference>
<dbReference type="CDD" id="cd14473">
    <property type="entry name" value="FERM_B-lobe"/>
    <property type="match status" value="1"/>
</dbReference>
<dbReference type="InterPro" id="IPR000299">
    <property type="entry name" value="FERM_domain"/>
</dbReference>
<dbReference type="Gene3D" id="1.20.80.10">
    <property type="match status" value="1"/>
</dbReference>
<evidence type="ECO:0000313" key="10">
    <source>
        <dbReference type="Proteomes" id="UP000694558"/>
    </source>
</evidence>
<organism evidence="9 10">
    <name type="scientific">Scophthalmus maximus</name>
    <name type="common">Turbot</name>
    <name type="synonym">Psetta maxima</name>
    <dbReference type="NCBI Taxonomy" id="52904"/>
    <lineage>
        <taxon>Eukaryota</taxon>
        <taxon>Metazoa</taxon>
        <taxon>Chordata</taxon>
        <taxon>Craniata</taxon>
        <taxon>Vertebrata</taxon>
        <taxon>Euteleostomi</taxon>
        <taxon>Actinopterygii</taxon>
        <taxon>Neopterygii</taxon>
        <taxon>Teleostei</taxon>
        <taxon>Neoteleostei</taxon>
        <taxon>Acanthomorphata</taxon>
        <taxon>Carangaria</taxon>
        <taxon>Pleuronectiformes</taxon>
        <taxon>Pleuronectoidei</taxon>
        <taxon>Scophthalmidae</taxon>
        <taxon>Scophthalmus</taxon>
    </lineage>
</organism>
<protein>
    <recommendedName>
        <fullName evidence="5">FERM domain-containing protein 5</fullName>
    </recommendedName>
</protein>